<evidence type="ECO:0000313" key="7">
    <source>
        <dbReference type="Proteomes" id="UP000193623"/>
    </source>
</evidence>
<dbReference type="SUPFAM" id="SSF48498">
    <property type="entry name" value="Tetracyclin repressor-like, C-terminal domain"/>
    <property type="match status" value="1"/>
</dbReference>
<dbReference type="PANTHER" id="PTHR47506">
    <property type="entry name" value="TRANSCRIPTIONAL REGULATORY PROTEIN"/>
    <property type="match status" value="1"/>
</dbReference>
<dbReference type="EMBL" id="FWFT01000002">
    <property type="protein sequence ID" value="SLN34751.1"/>
    <property type="molecule type" value="Genomic_DNA"/>
</dbReference>
<dbReference type="Pfam" id="PF00440">
    <property type="entry name" value="TetR_N"/>
    <property type="match status" value="1"/>
</dbReference>
<dbReference type="Proteomes" id="UP000193623">
    <property type="component" value="Unassembled WGS sequence"/>
</dbReference>
<evidence type="ECO:0000313" key="6">
    <source>
        <dbReference type="EMBL" id="SLN34751.1"/>
    </source>
</evidence>
<gene>
    <name evidence="6" type="primary">comR</name>
    <name evidence="6" type="ORF">PSJ8397_01733</name>
</gene>
<dbReference type="AlphaFoldDB" id="A0A1Y5S8A6"/>
<dbReference type="Gene3D" id="1.10.10.60">
    <property type="entry name" value="Homeodomain-like"/>
    <property type="match status" value="1"/>
</dbReference>
<dbReference type="PROSITE" id="PS50977">
    <property type="entry name" value="HTH_TETR_2"/>
    <property type="match status" value="1"/>
</dbReference>
<organism evidence="6 7">
    <name type="scientific">Pseudooctadecabacter jejudonensis</name>
    <dbReference type="NCBI Taxonomy" id="1391910"/>
    <lineage>
        <taxon>Bacteria</taxon>
        <taxon>Pseudomonadati</taxon>
        <taxon>Pseudomonadota</taxon>
        <taxon>Alphaproteobacteria</taxon>
        <taxon>Rhodobacterales</taxon>
        <taxon>Paracoccaceae</taxon>
        <taxon>Pseudooctadecabacter</taxon>
    </lineage>
</organism>
<accession>A0A1Y5S8A6</accession>
<evidence type="ECO:0000256" key="1">
    <source>
        <dbReference type="ARBA" id="ARBA00023015"/>
    </source>
</evidence>
<dbReference type="Gene3D" id="1.10.357.10">
    <property type="entry name" value="Tetracycline Repressor, domain 2"/>
    <property type="match status" value="1"/>
</dbReference>
<dbReference type="InterPro" id="IPR036271">
    <property type="entry name" value="Tet_transcr_reg_TetR-rel_C_sf"/>
</dbReference>
<feature type="DNA-binding region" description="H-T-H motif" evidence="4">
    <location>
        <begin position="38"/>
        <end position="57"/>
    </location>
</feature>
<name>A0A1Y5S8A6_9RHOB</name>
<keyword evidence="1" id="KW-0805">Transcription regulation</keyword>
<feature type="domain" description="HTH tetR-type" evidence="5">
    <location>
        <begin position="15"/>
        <end position="75"/>
    </location>
</feature>
<dbReference type="InterPro" id="IPR001647">
    <property type="entry name" value="HTH_TetR"/>
</dbReference>
<dbReference type="SUPFAM" id="SSF46689">
    <property type="entry name" value="Homeodomain-like"/>
    <property type="match status" value="1"/>
</dbReference>
<dbReference type="PANTHER" id="PTHR47506:SF1">
    <property type="entry name" value="HTH-TYPE TRANSCRIPTIONAL REGULATOR YJDC"/>
    <property type="match status" value="1"/>
</dbReference>
<keyword evidence="7" id="KW-1185">Reference proteome</keyword>
<dbReference type="GO" id="GO:0003677">
    <property type="term" value="F:DNA binding"/>
    <property type="evidence" value="ECO:0007669"/>
    <property type="project" value="UniProtKB-UniRule"/>
</dbReference>
<protein>
    <submittedName>
        <fullName evidence="6">HTH-type transcriptional repressor ComR</fullName>
    </submittedName>
</protein>
<keyword evidence="3" id="KW-0804">Transcription</keyword>
<proteinExistence type="predicted"/>
<evidence type="ECO:0000259" key="5">
    <source>
        <dbReference type="PROSITE" id="PS50977"/>
    </source>
</evidence>
<dbReference type="InterPro" id="IPR009057">
    <property type="entry name" value="Homeodomain-like_sf"/>
</dbReference>
<sequence>MNDDSPKPARGRPRKMNSDDVLDVAMTAYWRTDPADVSVNAICQMAGISKPSLYRTFGNEDGLMRAALDSYAEGVVADIFEILNGGRGLRGTLDGLVDFACVDPRMETGCLFYKMRTGKHRLGPETRARVEELDAAAQAAYLAFLQSCRDTGDWTDDLSIQAGAKYLSEQIALAITQRASGEDPARIREMLGFALSVFSRPR</sequence>
<keyword evidence="2 4" id="KW-0238">DNA-binding</keyword>
<evidence type="ECO:0000256" key="3">
    <source>
        <dbReference type="ARBA" id="ARBA00023163"/>
    </source>
</evidence>
<evidence type="ECO:0000256" key="4">
    <source>
        <dbReference type="PROSITE-ProRule" id="PRU00335"/>
    </source>
</evidence>
<evidence type="ECO:0000256" key="2">
    <source>
        <dbReference type="ARBA" id="ARBA00023125"/>
    </source>
</evidence>
<reference evidence="6 7" key="1">
    <citation type="submission" date="2017-03" db="EMBL/GenBank/DDBJ databases">
        <authorList>
            <person name="Afonso C.L."/>
            <person name="Miller P.J."/>
            <person name="Scott M.A."/>
            <person name="Spackman E."/>
            <person name="Goraichik I."/>
            <person name="Dimitrov K.M."/>
            <person name="Suarez D.L."/>
            <person name="Swayne D.E."/>
        </authorList>
    </citation>
    <scope>NUCLEOTIDE SEQUENCE [LARGE SCALE GENOMIC DNA]</scope>
    <source>
        <strain evidence="6 7">CECT 8397</strain>
    </source>
</reference>